<proteinExistence type="predicted"/>
<name>A0A8H5EYS2_9AGAR</name>
<dbReference type="SMART" id="SM00973">
    <property type="entry name" value="Sec63"/>
    <property type="match status" value="1"/>
</dbReference>
<dbReference type="Gene3D" id="1.10.10.10">
    <property type="entry name" value="Winged helix-like DNA-binding domain superfamily/Winged helix DNA-binding domain"/>
    <property type="match status" value="1"/>
</dbReference>
<keyword evidence="7" id="KW-1185">Reference proteome</keyword>
<keyword evidence="4" id="KW-0067">ATP-binding</keyword>
<dbReference type="GO" id="GO:0016787">
    <property type="term" value="F:hydrolase activity"/>
    <property type="evidence" value="ECO:0007669"/>
    <property type="project" value="UniProtKB-KW"/>
</dbReference>
<evidence type="ECO:0000256" key="2">
    <source>
        <dbReference type="ARBA" id="ARBA00022801"/>
    </source>
</evidence>
<dbReference type="InterPro" id="IPR027417">
    <property type="entry name" value="P-loop_NTPase"/>
</dbReference>
<evidence type="ECO:0000313" key="7">
    <source>
        <dbReference type="Proteomes" id="UP000541558"/>
    </source>
</evidence>
<dbReference type="Pfam" id="PF23445">
    <property type="entry name" value="WHD_SNRNP200"/>
    <property type="match status" value="1"/>
</dbReference>
<dbReference type="InterPro" id="IPR036388">
    <property type="entry name" value="WH-like_DNA-bd_sf"/>
</dbReference>
<dbReference type="InterPro" id="IPR050474">
    <property type="entry name" value="Hel308_SKI2-like"/>
</dbReference>
<dbReference type="SUPFAM" id="SSF158702">
    <property type="entry name" value="Sec63 N-terminal domain-like"/>
    <property type="match status" value="1"/>
</dbReference>
<gene>
    <name evidence="6" type="ORF">D9611_003658</name>
</gene>
<evidence type="ECO:0000313" key="6">
    <source>
        <dbReference type="EMBL" id="KAF5317291.1"/>
    </source>
</evidence>
<evidence type="ECO:0000256" key="4">
    <source>
        <dbReference type="ARBA" id="ARBA00022840"/>
    </source>
</evidence>
<dbReference type="Gene3D" id="3.40.50.300">
    <property type="entry name" value="P-loop containing nucleotide triphosphate hydrolases"/>
    <property type="match status" value="3"/>
</dbReference>
<dbReference type="SUPFAM" id="SSF52540">
    <property type="entry name" value="P-loop containing nucleoside triphosphate hydrolases"/>
    <property type="match status" value="1"/>
</dbReference>
<dbReference type="Gene3D" id="2.60.40.150">
    <property type="entry name" value="C2 domain"/>
    <property type="match status" value="1"/>
</dbReference>
<keyword evidence="2" id="KW-0378">Hydrolase</keyword>
<dbReference type="InterPro" id="IPR035892">
    <property type="entry name" value="C2_domain_sf"/>
</dbReference>
<dbReference type="PANTHER" id="PTHR47961:SF4">
    <property type="entry name" value="ACTIVATING SIGNAL COINTEGRATOR 1 COMPLEX SUBUNIT 3"/>
    <property type="match status" value="1"/>
</dbReference>
<dbReference type="EMBL" id="JAACJK010000219">
    <property type="protein sequence ID" value="KAF5317291.1"/>
    <property type="molecule type" value="Genomic_DNA"/>
</dbReference>
<accession>A0A8H5EYS2</accession>
<sequence length="660" mass="75633">MADLGSDGLQPAPAREHGHAELFRVFALSNEFKSLPVCPEEKGELARLLERLPIPVKENRRRGPHEDHRPPWSAGRILRVIKIYSKRAWATPTKSALDKRMRPSVTPLRSFLKVPSSVIQRQRESNSLGTVRRVARFAQGGLSCSSTFSHLPQTPVQTVSRSLIRIDLSIMPNFQYDPDVHGGAESFHILVEEVDGTHLILPEKFPPPTLLLDLQPLPLTDLHDKEFEAIYAQRIKNFDKIQTQVFQALYTTDENIFNWCSGGKRQDVEGEVRPTQWDIISRRWRQRRNVQNIGLLIADDIQMVGREVGPTYEVIISRTRYVSEQTNTKARILAGSVSLANARDQGAWIGAPSRAIFNFAPSARHLDVDIHFQSFSIPHFPSLMIAVSKPVYLAISEYSPTKPIIAFADRFLNTKLEDLQSHRNYLHDKALAENLKHGIGYYQETWDKQDKRIVQRLFESGAIQVLVVSKDTAWSLPVASYMVIIMGVQCYEGKEHRYVDYPAMDVLQMMDCACRALEDERSRCALMCQQMKMDFYKKFLANRLPIESHLPTHMLHDYFSVEIAVKNIENKQDAMDIVTWTYFYRRMTQNPNYYNQHNVTQQRLSDHFSELAENTVKELGNSKCMEIEVEMHVHALNLGMIAAYYNISYFALGCAVPLRA</sequence>
<reference evidence="6 7" key="1">
    <citation type="journal article" date="2020" name="ISME J.">
        <title>Uncovering the hidden diversity of litter-decomposition mechanisms in mushroom-forming fungi.</title>
        <authorList>
            <person name="Floudas D."/>
            <person name="Bentzer J."/>
            <person name="Ahren D."/>
            <person name="Johansson T."/>
            <person name="Persson P."/>
            <person name="Tunlid A."/>
        </authorList>
    </citation>
    <scope>NUCLEOTIDE SEQUENCE [LARGE SCALE GENOMIC DNA]</scope>
    <source>
        <strain evidence="6 7">CBS 175.51</strain>
    </source>
</reference>
<dbReference type="GO" id="GO:0005524">
    <property type="term" value="F:ATP binding"/>
    <property type="evidence" value="ECO:0007669"/>
    <property type="project" value="UniProtKB-KW"/>
</dbReference>
<evidence type="ECO:0000256" key="3">
    <source>
        <dbReference type="ARBA" id="ARBA00022806"/>
    </source>
</evidence>
<dbReference type="FunFam" id="1.10.10.10:FF:000012">
    <property type="entry name" value="U5 small nuclear ribonucleoprotein helicase"/>
    <property type="match status" value="1"/>
</dbReference>
<dbReference type="AlphaFoldDB" id="A0A8H5EYS2"/>
<dbReference type="InterPro" id="IPR004179">
    <property type="entry name" value="Sec63-dom"/>
</dbReference>
<evidence type="ECO:0000256" key="1">
    <source>
        <dbReference type="ARBA" id="ARBA00022741"/>
    </source>
</evidence>
<comment type="caution">
    <text evidence="6">The sequence shown here is derived from an EMBL/GenBank/DDBJ whole genome shotgun (WGS) entry which is preliminary data.</text>
</comment>
<dbReference type="Proteomes" id="UP000541558">
    <property type="component" value="Unassembled WGS sequence"/>
</dbReference>
<dbReference type="PANTHER" id="PTHR47961">
    <property type="entry name" value="DNA POLYMERASE THETA, PUTATIVE (AFU_ORTHOLOGUE AFUA_1G05260)-RELATED"/>
    <property type="match status" value="1"/>
</dbReference>
<dbReference type="InterPro" id="IPR057842">
    <property type="entry name" value="WH_MER3"/>
</dbReference>
<keyword evidence="3" id="KW-0347">Helicase</keyword>
<organism evidence="6 7">
    <name type="scientific">Ephemerocybe angulata</name>
    <dbReference type="NCBI Taxonomy" id="980116"/>
    <lineage>
        <taxon>Eukaryota</taxon>
        <taxon>Fungi</taxon>
        <taxon>Dikarya</taxon>
        <taxon>Basidiomycota</taxon>
        <taxon>Agaricomycotina</taxon>
        <taxon>Agaricomycetes</taxon>
        <taxon>Agaricomycetidae</taxon>
        <taxon>Agaricales</taxon>
        <taxon>Agaricineae</taxon>
        <taxon>Psathyrellaceae</taxon>
        <taxon>Ephemerocybe</taxon>
    </lineage>
</organism>
<dbReference type="Pfam" id="PF02889">
    <property type="entry name" value="Sec63"/>
    <property type="match status" value="2"/>
</dbReference>
<keyword evidence="1" id="KW-0547">Nucleotide-binding</keyword>
<dbReference type="OrthoDB" id="5575at2759"/>
<dbReference type="GO" id="GO:0004386">
    <property type="term" value="F:helicase activity"/>
    <property type="evidence" value="ECO:0007669"/>
    <property type="project" value="UniProtKB-KW"/>
</dbReference>
<evidence type="ECO:0000259" key="5">
    <source>
        <dbReference type="SMART" id="SM00973"/>
    </source>
</evidence>
<feature type="domain" description="SEC63" evidence="5">
    <location>
        <begin position="8"/>
        <end position="219"/>
    </location>
</feature>
<protein>
    <recommendedName>
        <fullName evidence="5">SEC63 domain-containing protein</fullName>
    </recommendedName>
</protein>
<dbReference type="GO" id="GO:0005634">
    <property type="term" value="C:nucleus"/>
    <property type="evidence" value="ECO:0007669"/>
    <property type="project" value="TreeGrafter"/>
</dbReference>